<dbReference type="GO" id="GO:0016747">
    <property type="term" value="F:acyltransferase activity, transferring groups other than amino-acyl groups"/>
    <property type="evidence" value="ECO:0007669"/>
    <property type="project" value="InterPro"/>
</dbReference>
<accession>A0A164QCW3</accession>
<name>A0A164QCW3_BACCE</name>
<evidence type="ECO:0000313" key="3">
    <source>
        <dbReference type="Proteomes" id="UP000076482"/>
    </source>
</evidence>
<dbReference type="AlphaFoldDB" id="A0A164QCW3"/>
<comment type="caution">
    <text evidence="2">The sequence shown here is derived from an EMBL/GenBank/DDBJ whole genome shotgun (WGS) entry which is preliminary data.</text>
</comment>
<dbReference type="SUPFAM" id="SSF55729">
    <property type="entry name" value="Acyl-CoA N-acyltransferases (Nat)"/>
    <property type="match status" value="1"/>
</dbReference>
<evidence type="ECO:0000259" key="1">
    <source>
        <dbReference type="PROSITE" id="PS51186"/>
    </source>
</evidence>
<dbReference type="InterPro" id="IPR000182">
    <property type="entry name" value="GNAT_dom"/>
</dbReference>
<feature type="domain" description="N-acetyltransferase" evidence="1">
    <location>
        <begin position="1"/>
        <end position="157"/>
    </location>
</feature>
<dbReference type="Proteomes" id="UP000076482">
    <property type="component" value="Unassembled WGS sequence"/>
</dbReference>
<sequence>MIVQVQTQQQLEIFNKILGENWRKQGFFEDPSRLEVDNHLFLLEKEGTCVGTLELKSPKAETLEFFELPGTQMDQYKILEIDKLSIQEDSRGLGGMIELFEAAVDIGKELSVDYFIQFMRKSFIRVLTRRYGFKFYSSSQVLIENNNEFIPVLLDVKDAIEKFENLQAKVE</sequence>
<protein>
    <recommendedName>
        <fullName evidence="1">N-acetyltransferase domain-containing protein</fullName>
    </recommendedName>
</protein>
<gene>
    <name evidence="2" type="ORF">B4088_1023</name>
</gene>
<dbReference type="InterPro" id="IPR016181">
    <property type="entry name" value="Acyl_CoA_acyltransferase"/>
</dbReference>
<dbReference type="PROSITE" id="PS51186">
    <property type="entry name" value="GNAT"/>
    <property type="match status" value="1"/>
</dbReference>
<dbReference type="EMBL" id="LJKE01000022">
    <property type="protein sequence ID" value="KZD70967.1"/>
    <property type="molecule type" value="Genomic_DNA"/>
</dbReference>
<evidence type="ECO:0000313" key="2">
    <source>
        <dbReference type="EMBL" id="KZD70967.1"/>
    </source>
</evidence>
<proteinExistence type="predicted"/>
<dbReference type="RefSeq" id="WP_063260181.1">
    <property type="nucleotide sequence ID" value="NZ_LJKE01000022.1"/>
</dbReference>
<dbReference type="PATRIC" id="fig|1396.535.peg.4865"/>
<organism evidence="2 3">
    <name type="scientific">Bacillus cereus</name>
    <dbReference type="NCBI Taxonomy" id="1396"/>
    <lineage>
        <taxon>Bacteria</taxon>
        <taxon>Bacillati</taxon>
        <taxon>Bacillota</taxon>
        <taxon>Bacilli</taxon>
        <taxon>Bacillales</taxon>
        <taxon>Bacillaceae</taxon>
        <taxon>Bacillus</taxon>
        <taxon>Bacillus cereus group</taxon>
    </lineage>
</organism>
<reference evidence="2 3" key="1">
    <citation type="submission" date="2015-09" db="EMBL/GenBank/DDBJ databases">
        <title>Bacillus cereus food isolates.</title>
        <authorList>
            <person name="Boekhorst J."/>
        </authorList>
    </citation>
    <scope>NUCLEOTIDE SEQUENCE [LARGE SCALE GENOMIC DNA]</scope>
    <source>
        <strain evidence="2 3">B4088</strain>
    </source>
</reference>